<dbReference type="Proteomes" id="UP000678393">
    <property type="component" value="Unassembled WGS sequence"/>
</dbReference>
<evidence type="ECO:0000256" key="6">
    <source>
        <dbReference type="SAM" id="MobiDB-lite"/>
    </source>
</evidence>
<dbReference type="SUPFAM" id="SSF54495">
    <property type="entry name" value="UBC-like"/>
    <property type="match status" value="1"/>
</dbReference>
<proteinExistence type="predicted"/>
<dbReference type="GO" id="GO:0033235">
    <property type="term" value="P:positive regulation of protein sumoylation"/>
    <property type="evidence" value="ECO:0007669"/>
    <property type="project" value="InterPro"/>
</dbReference>
<protein>
    <recommendedName>
        <fullName evidence="3">RWD domain-containing protein 3</fullName>
    </recommendedName>
</protein>
<sequence>MDNTQQEEEIESLRAIFCRDGEFTAEKATEGQLVTINFDLCSDVEAERNRTNGSVSILLTPEYPQTQQPKINIRCSYLPVSAIANIMQKVKEAAASLQGQPMLLDLCYLAQELLEGEMKALQSVEHNADGDSFVSQTKMPGAITKRHLQKQRLNNIGSECPFISLDNSLTVKNSKSECRNHDSSRTCQLQDMKSTHNKQVHKSKDQNLSGPENGLKLMTVLLQLDHMRSKNNYIKLIKKWSVALGLPGRLIFCNKLILILLQGTSQAIKEYVIMNRTTIVDVDSKGKGCKERMLTVLCEIPADSHARLSDFCVEEVATIKSLQELFHNCSLSDLYENYVSNLIHISGSRVTSSKQYR</sequence>
<name>A0A8S3YGW9_9EUPU</name>
<evidence type="ECO:0000313" key="9">
    <source>
        <dbReference type="Proteomes" id="UP000678393"/>
    </source>
</evidence>
<dbReference type="EMBL" id="CAJHNH020000029">
    <property type="protein sequence ID" value="CAG5114721.1"/>
    <property type="molecule type" value="Genomic_DNA"/>
</dbReference>
<evidence type="ECO:0000256" key="1">
    <source>
        <dbReference type="ARBA" id="ARBA00004123"/>
    </source>
</evidence>
<dbReference type="GO" id="GO:0005634">
    <property type="term" value="C:nucleus"/>
    <property type="evidence" value="ECO:0007669"/>
    <property type="project" value="UniProtKB-SubCell"/>
</dbReference>
<dbReference type="OrthoDB" id="167315at2759"/>
<dbReference type="PROSITE" id="PS50908">
    <property type="entry name" value="RWD"/>
    <property type="match status" value="1"/>
</dbReference>
<feature type="region of interest" description="Disordered" evidence="6">
    <location>
        <begin position="176"/>
        <end position="210"/>
    </location>
</feature>
<dbReference type="Gene3D" id="3.10.110.10">
    <property type="entry name" value="Ubiquitin Conjugating Enzyme"/>
    <property type="match status" value="1"/>
</dbReference>
<dbReference type="PANTHER" id="PTHR15628:SF1">
    <property type="entry name" value="RWD DOMAIN-CONTAINING PROTEIN 3"/>
    <property type="match status" value="1"/>
</dbReference>
<evidence type="ECO:0000256" key="3">
    <source>
        <dbReference type="ARBA" id="ARBA00015444"/>
    </source>
</evidence>
<evidence type="ECO:0000256" key="5">
    <source>
        <dbReference type="ARBA" id="ARBA00023242"/>
    </source>
</evidence>
<keyword evidence="9" id="KW-1185">Reference proteome</keyword>
<dbReference type="InterPro" id="IPR016135">
    <property type="entry name" value="UBQ-conjugating_enzyme/RWD"/>
</dbReference>
<dbReference type="CDD" id="cd24164">
    <property type="entry name" value="RWDD3_C"/>
    <property type="match status" value="1"/>
</dbReference>
<evidence type="ECO:0000313" key="8">
    <source>
        <dbReference type="EMBL" id="CAG5114721.1"/>
    </source>
</evidence>
<dbReference type="AlphaFoldDB" id="A0A8S3YGW9"/>
<comment type="subcellular location">
    <subcellularLocation>
        <location evidence="2">Cytoplasm</location>
    </subcellularLocation>
    <subcellularLocation>
        <location evidence="1">Nucleus</location>
    </subcellularLocation>
</comment>
<gene>
    <name evidence="8" type="ORF">CUNI_LOCUS279</name>
</gene>
<dbReference type="PANTHER" id="PTHR15628">
    <property type="entry name" value="RWD DOMAIN-CONTAINING PROTEIN 3"/>
    <property type="match status" value="1"/>
</dbReference>
<dbReference type="InterPro" id="IPR038840">
    <property type="entry name" value="RWDD3"/>
</dbReference>
<keyword evidence="4" id="KW-0963">Cytoplasm</keyword>
<dbReference type="InterPro" id="IPR006575">
    <property type="entry name" value="RWD_dom"/>
</dbReference>
<dbReference type="GO" id="GO:1902073">
    <property type="term" value="P:positive regulation of hypoxia-inducible factor-1alpha signaling pathway"/>
    <property type="evidence" value="ECO:0007669"/>
    <property type="project" value="InterPro"/>
</dbReference>
<dbReference type="SMART" id="SM00591">
    <property type="entry name" value="RWD"/>
    <property type="match status" value="1"/>
</dbReference>
<feature type="domain" description="RWD" evidence="7">
    <location>
        <begin position="8"/>
        <end position="117"/>
    </location>
</feature>
<evidence type="ECO:0000256" key="2">
    <source>
        <dbReference type="ARBA" id="ARBA00004496"/>
    </source>
</evidence>
<keyword evidence="5" id="KW-0539">Nucleus</keyword>
<comment type="caution">
    <text evidence="8">The sequence shown here is derived from an EMBL/GenBank/DDBJ whole genome shotgun (WGS) entry which is preliminary data.</text>
</comment>
<organism evidence="8 9">
    <name type="scientific">Candidula unifasciata</name>
    <dbReference type="NCBI Taxonomy" id="100452"/>
    <lineage>
        <taxon>Eukaryota</taxon>
        <taxon>Metazoa</taxon>
        <taxon>Spiralia</taxon>
        <taxon>Lophotrochozoa</taxon>
        <taxon>Mollusca</taxon>
        <taxon>Gastropoda</taxon>
        <taxon>Heterobranchia</taxon>
        <taxon>Euthyneura</taxon>
        <taxon>Panpulmonata</taxon>
        <taxon>Eupulmonata</taxon>
        <taxon>Stylommatophora</taxon>
        <taxon>Helicina</taxon>
        <taxon>Helicoidea</taxon>
        <taxon>Geomitridae</taxon>
        <taxon>Candidula</taxon>
    </lineage>
</organism>
<evidence type="ECO:0000256" key="4">
    <source>
        <dbReference type="ARBA" id="ARBA00022490"/>
    </source>
</evidence>
<dbReference type="GO" id="GO:0005737">
    <property type="term" value="C:cytoplasm"/>
    <property type="evidence" value="ECO:0007669"/>
    <property type="project" value="UniProtKB-SubCell"/>
</dbReference>
<dbReference type="Pfam" id="PF05773">
    <property type="entry name" value="RWD"/>
    <property type="match status" value="1"/>
</dbReference>
<reference evidence="8" key="1">
    <citation type="submission" date="2021-04" db="EMBL/GenBank/DDBJ databases">
        <authorList>
            <consortium name="Molecular Ecology Group"/>
        </authorList>
    </citation>
    <scope>NUCLEOTIDE SEQUENCE</scope>
</reference>
<accession>A0A8S3YGW9</accession>
<evidence type="ECO:0000259" key="7">
    <source>
        <dbReference type="PROSITE" id="PS50908"/>
    </source>
</evidence>